<accession>A0ABR6BNG5</accession>
<name>A0ABR6BNG5_9PSEU</name>
<comment type="caution">
    <text evidence="2">The sequence shown here is derived from an EMBL/GenBank/DDBJ whole genome shotgun (WGS) entry which is preliminary data.</text>
</comment>
<organism evidence="2 3">
    <name type="scientific">Kutzneria viridogrisea</name>
    <dbReference type="NCBI Taxonomy" id="47990"/>
    <lineage>
        <taxon>Bacteria</taxon>
        <taxon>Bacillati</taxon>
        <taxon>Actinomycetota</taxon>
        <taxon>Actinomycetes</taxon>
        <taxon>Pseudonocardiales</taxon>
        <taxon>Pseudonocardiaceae</taxon>
        <taxon>Kutzneria</taxon>
    </lineage>
</organism>
<keyword evidence="3" id="KW-1185">Reference proteome</keyword>
<evidence type="ECO:0000256" key="1">
    <source>
        <dbReference type="SAM" id="MobiDB-lite"/>
    </source>
</evidence>
<protein>
    <submittedName>
        <fullName evidence="2">Uncharacterized protein</fullName>
    </submittedName>
</protein>
<feature type="compositionally biased region" description="Pro residues" evidence="1">
    <location>
        <begin position="10"/>
        <end position="23"/>
    </location>
</feature>
<evidence type="ECO:0000313" key="3">
    <source>
        <dbReference type="Proteomes" id="UP000517916"/>
    </source>
</evidence>
<sequence>MTRSKHDPRPCPQEPDLPIPYPRRPLVLAG</sequence>
<gene>
    <name evidence="2" type="ORF">BC739_005669</name>
</gene>
<dbReference type="EMBL" id="JACJID010000004">
    <property type="protein sequence ID" value="MBA8928452.1"/>
    <property type="molecule type" value="Genomic_DNA"/>
</dbReference>
<evidence type="ECO:0000313" key="2">
    <source>
        <dbReference type="EMBL" id="MBA8928452.1"/>
    </source>
</evidence>
<dbReference type="Proteomes" id="UP000517916">
    <property type="component" value="Unassembled WGS sequence"/>
</dbReference>
<reference evidence="2 3" key="1">
    <citation type="submission" date="2020-08" db="EMBL/GenBank/DDBJ databases">
        <title>Genomic Encyclopedia of Archaeal and Bacterial Type Strains, Phase II (KMG-II): from individual species to whole genera.</title>
        <authorList>
            <person name="Goeker M."/>
        </authorList>
    </citation>
    <scope>NUCLEOTIDE SEQUENCE [LARGE SCALE GENOMIC DNA]</scope>
    <source>
        <strain evidence="2 3">DSM 43850</strain>
    </source>
</reference>
<feature type="region of interest" description="Disordered" evidence="1">
    <location>
        <begin position="1"/>
        <end position="30"/>
    </location>
</feature>
<proteinExistence type="predicted"/>